<name>A0AAE0JPF3_9PEZI</name>
<dbReference type="SUPFAM" id="SSF56219">
    <property type="entry name" value="DNase I-like"/>
    <property type="match status" value="1"/>
</dbReference>
<evidence type="ECO:0000256" key="1">
    <source>
        <dbReference type="SAM" id="MobiDB-lite"/>
    </source>
</evidence>
<dbReference type="InterPro" id="IPR036691">
    <property type="entry name" value="Endo/exonu/phosph_ase_sf"/>
</dbReference>
<dbReference type="SMART" id="SM00128">
    <property type="entry name" value="IPPc"/>
    <property type="match status" value="1"/>
</dbReference>
<gene>
    <name evidence="4" type="ORF">B0H65DRAFT_46091</name>
</gene>
<dbReference type="GeneID" id="87863723"/>
<feature type="region of interest" description="Disordered" evidence="1">
    <location>
        <begin position="222"/>
        <end position="282"/>
    </location>
</feature>
<dbReference type="RefSeq" id="XP_062686760.1">
    <property type="nucleotide sequence ID" value="XM_062826569.1"/>
</dbReference>
<dbReference type="Gene3D" id="3.60.10.10">
    <property type="entry name" value="Endonuclease/exonuclease/phosphatase"/>
    <property type="match status" value="1"/>
</dbReference>
<dbReference type="AlphaFoldDB" id="A0AAE0JPF3"/>
<feature type="domain" description="Inositol polyphosphate-related phosphatase" evidence="3">
    <location>
        <begin position="4"/>
        <end position="465"/>
    </location>
</feature>
<dbReference type="InterPro" id="IPR000300">
    <property type="entry name" value="IPPc"/>
</dbReference>
<keyword evidence="2" id="KW-0472">Membrane</keyword>
<comment type="caution">
    <text evidence="4">The sequence shown here is derived from an EMBL/GenBank/DDBJ whole genome shotgun (WGS) entry which is preliminary data.</text>
</comment>
<dbReference type="Pfam" id="PF22669">
    <property type="entry name" value="Exo_endo_phos2"/>
    <property type="match status" value="1"/>
</dbReference>
<keyword evidence="2" id="KW-0812">Transmembrane</keyword>
<keyword evidence="5" id="KW-1185">Reference proteome</keyword>
<sequence length="552" mass="60575">MTPSTIDLFILTFNCANNLINVAVWAAHLKAALSGQGAAGKGNGNALPDLVVFSLQEVAPLAYSFIGPYFLNPYYARYAEALNLAAGQLLEADDYRTSSNGASGSGASGGDPYKLVRAKNVGMTAILLFARDPSKIQQIEEAECGFGAADMGNKGAVGLRVTWSDVDGREDNTIATTTTEEPKTTELTFVATHLAAMEWNLKKRNANWRSIVSGLTFANPREVLPKGEFPSESRAARSTPDRSGAGDTAPPVPRGTQDSSNSADDDDGDSDAQPLLNTNPDHTSTLQSISIFKPTSHLFLAGDLNYRINTTTPPPLATYPSFDPSSANHFSNFLPRDQLTQEREAGRTMHGLSEAPITFGPTYKYDVHPVKGEAVNEESVKRGNKVNGVPEVPWRFASHRWPGWCDRVLYLDVPAWVTTEPEAEAEAEQRKKKVEVEVEAYDSLPVVETSDHRPVFFRAKVPVLGEEEMRVPLLTEEGEGEDELVLEEWKKDPRVSIPMPVDVHAWERRAAARRKEVVVGWTAFFWSTEEGALVLVALLVMGVGSWWLLRDW</sequence>
<proteinExistence type="predicted"/>
<dbReference type="Proteomes" id="UP001278500">
    <property type="component" value="Unassembled WGS sequence"/>
</dbReference>
<evidence type="ECO:0000313" key="5">
    <source>
        <dbReference type="Proteomes" id="UP001278500"/>
    </source>
</evidence>
<organism evidence="4 5">
    <name type="scientific">Neurospora tetraspora</name>
    <dbReference type="NCBI Taxonomy" id="94610"/>
    <lineage>
        <taxon>Eukaryota</taxon>
        <taxon>Fungi</taxon>
        <taxon>Dikarya</taxon>
        <taxon>Ascomycota</taxon>
        <taxon>Pezizomycotina</taxon>
        <taxon>Sordariomycetes</taxon>
        <taxon>Sordariomycetidae</taxon>
        <taxon>Sordariales</taxon>
        <taxon>Sordariaceae</taxon>
        <taxon>Neurospora</taxon>
    </lineage>
</organism>
<dbReference type="PANTHER" id="PTHR11200:SF286">
    <property type="entry name" value="5-PHOSPHATASE, PUTATIVE (AFU_ORTHOLOGUE AFUA_5G07600)-RELATED"/>
    <property type="match status" value="1"/>
</dbReference>
<dbReference type="PANTHER" id="PTHR11200">
    <property type="entry name" value="INOSITOL 5-PHOSPHATASE"/>
    <property type="match status" value="1"/>
</dbReference>
<evidence type="ECO:0000256" key="2">
    <source>
        <dbReference type="SAM" id="Phobius"/>
    </source>
</evidence>
<protein>
    <submittedName>
        <fullName evidence="4">DNase I-like protein</fullName>
    </submittedName>
</protein>
<dbReference type="GO" id="GO:0046856">
    <property type="term" value="P:phosphatidylinositol dephosphorylation"/>
    <property type="evidence" value="ECO:0007669"/>
    <property type="project" value="InterPro"/>
</dbReference>
<feature type="compositionally biased region" description="Basic and acidic residues" evidence="1">
    <location>
        <begin position="223"/>
        <end position="235"/>
    </location>
</feature>
<evidence type="ECO:0000259" key="3">
    <source>
        <dbReference type="SMART" id="SM00128"/>
    </source>
</evidence>
<keyword evidence="2" id="KW-1133">Transmembrane helix</keyword>
<reference evidence="4" key="2">
    <citation type="submission" date="2023-06" db="EMBL/GenBank/DDBJ databases">
        <authorList>
            <consortium name="Lawrence Berkeley National Laboratory"/>
            <person name="Haridas S."/>
            <person name="Hensen N."/>
            <person name="Bonometti L."/>
            <person name="Westerberg I."/>
            <person name="Brannstrom I.O."/>
            <person name="Guillou S."/>
            <person name="Cros-Aarteil S."/>
            <person name="Calhoun S."/>
            <person name="Kuo A."/>
            <person name="Mondo S."/>
            <person name="Pangilinan J."/>
            <person name="Riley R."/>
            <person name="Labutti K."/>
            <person name="Andreopoulos B."/>
            <person name="Lipzen A."/>
            <person name="Chen C."/>
            <person name="Yanf M."/>
            <person name="Daum C."/>
            <person name="Ng V."/>
            <person name="Clum A."/>
            <person name="Steindorff A."/>
            <person name="Ohm R."/>
            <person name="Martin F."/>
            <person name="Silar P."/>
            <person name="Natvig D."/>
            <person name="Lalanne C."/>
            <person name="Gautier V."/>
            <person name="Ament-Velasquez S.L."/>
            <person name="Kruys A."/>
            <person name="Hutchinson M.I."/>
            <person name="Powell A.J."/>
            <person name="Barry K."/>
            <person name="Miller A.N."/>
            <person name="Grigoriev I.V."/>
            <person name="Debuchy R."/>
            <person name="Gladieux P."/>
            <person name="Thoren M.H."/>
            <person name="Johannesson H."/>
        </authorList>
    </citation>
    <scope>NUCLEOTIDE SEQUENCE</scope>
    <source>
        <strain evidence="4">CBS 560.94</strain>
    </source>
</reference>
<dbReference type="InterPro" id="IPR046985">
    <property type="entry name" value="IP5"/>
</dbReference>
<accession>A0AAE0JPF3</accession>
<dbReference type="GO" id="GO:0004439">
    <property type="term" value="F:phosphatidylinositol-4,5-bisphosphate 5-phosphatase activity"/>
    <property type="evidence" value="ECO:0007669"/>
    <property type="project" value="TreeGrafter"/>
</dbReference>
<reference evidence="4" key="1">
    <citation type="journal article" date="2023" name="Mol. Phylogenet. Evol.">
        <title>Genome-scale phylogeny and comparative genomics of the fungal order Sordariales.</title>
        <authorList>
            <person name="Hensen N."/>
            <person name="Bonometti L."/>
            <person name="Westerberg I."/>
            <person name="Brannstrom I.O."/>
            <person name="Guillou S."/>
            <person name="Cros-Aarteil S."/>
            <person name="Calhoun S."/>
            <person name="Haridas S."/>
            <person name="Kuo A."/>
            <person name="Mondo S."/>
            <person name="Pangilinan J."/>
            <person name="Riley R."/>
            <person name="LaButti K."/>
            <person name="Andreopoulos B."/>
            <person name="Lipzen A."/>
            <person name="Chen C."/>
            <person name="Yan M."/>
            <person name="Daum C."/>
            <person name="Ng V."/>
            <person name="Clum A."/>
            <person name="Steindorff A."/>
            <person name="Ohm R.A."/>
            <person name="Martin F."/>
            <person name="Silar P."/>
            <person name="Natvig D.O."/>
            <person name="Lalanne C."/>
            <person name="Gautier V."/>
            <person name="Ament-Velasquez S.L."/>
            <person name="Kruys A."/>
            <person name="Hutchinson M.I."/>
            <person name="Powell A.J."/>
            <person name="Barry K."/>
            <person name="Miller A.N."/>
            <person name="Grigoriev I.V."/>
            <person name="Debuchy R."/>
            <person name="Gladieux P."/>
            <person name="Hiltunen Thoren M."/>
            <person name="Johannesson H."/>
        </authorList>
    </citation>
    <scope>NUCLEOTIDE SEQUENCE</scope>
    <source>
        <strain evidence="4">CBS 560.94</strain>
    </source>
</reference>
<feature type="transmembrane region" description="Helical" evidence="2">
    <location>
        <begin position="531"/>
        <end position="549"/>
    </location>
</feature>
<evidence type="ECO:0000313" key="4">
    <source>
        <dbReference type="EMBL" id="KAK3355382.1"/>
    </source>
</evidence>
<dbReference type="EMBL" id="JAUEPP010000001">
    <property type="protein sequence ID" value="KAK3355382.1"/>
    <property type="molecule type" value="Genomic_DNA"/>
</dbReference>